<dbReference type="InterPro" id="IPR012337">
    <property type="entry name" value="RNaseH-like_sf"/>
</dbReference>
<protein>
    <submittedName>
        <fullName evidence="3">Putative ribonuclease H-like domain, reverse transcriptase zinc-binding domain-containing protein</fullName>
    </submittedName>
</protein>
<evidence type="ECO:0000313" key="3">
    <source>
        <dbReference type="EMBL" id="PRQ37402.1"/>
    </source>
</evidence>
<dbReference type="InterPro" id="IPR026960">
    <property type="entry name" value="RVT-Znf"/>
</dbReference>
<dbReference type="Gramene" id="PRQ37402">
    <property type="protein sequence ID" value="PRQ37402"/>
    <property type="gene ID" value="RchiOBHm_Chr4g0402201"/>
</dbReference>
<dbReference type="InterPro" id="IPR052929">
    <property type="entry name" value="RNase_H-like_EbsB-rel"/>
</dbReference>
<dbReference type="InterPro" id="IPR036397">
    <property type="entry name" value="RNaseH_sf"/>
</dbReference>
<evidence type="ECO:0000259" key="1">
    <source>
        <dbReference type="Pfam" id="PF13456"/>
    </source>
</evidence>
<dbReference type="Pfam" id="PF13456">
    <property type="entry name" value="RVT_3"/>
    <property type="match status" value="1"/>
</dbReference>
<evidence type="ECO:0000259" key="2">
    <source>
        <dbReference type="Pfam" id="PF13966"/>
    </source>
</evidence>
<dbReference type="GO" id="GO:0003676">
    <property type="term" value="F:nucleic acid binding"/>
    <property type="evidence" value="ECO:0007669"/>
    <property type="project" value="InterPro"/>
</dbReference>
<dbReference type="PANTHER" id="PTHR47074">
    <property type="entry name" value="BNAC02G40300D PROTEIN"/>
    <property type="match status" value="1"/>
</dbReference>
<dbReference type="PANTHER" id="PTHR47074:SF11">
    <property type="entry name" value="REVERSE TRANSCRIPTASE-LIKE PROTEIN"/>
    <property type="match status" value="1"/>
</dbReference>
<dbReference type="SUPFAM" id="SSF53098">
    <property type="entry name" value="Ribonuclease H-like"/>
    <property type="match status" value="1"/>
</dbReference>
<gene>
    <name evidence="3" type="ORF">RchiOBHm_Chr4g0402201</name>
</gene>
<feature type="domain" description="Reverse transcriptase zinc-binding" evidence="2">
    <location>
        <begin position="256"/>
        <end position="326"/>
    </location>
</feature>
<dbReference type="Pfam" id="PF13966">
    <property type="entry name" value="zf-RVT"/>
    <property type="match status" value="1"/>
</dbReference>
<name>A0A2P6QT88_ROSCH</name>
<keyword evidence="3" id="KW-0548">Nucleotidyltransferase</keyword>
<proteinExistence type="predicted"/>
<dbReference type="CDD" id="cd06222">
    <property type="entry name" value="RNase_H_like"/>
    <property type="match status" value="1"/>
</dbReference>
<dbReference type="InterPro" id="IPR044730">
    <property type="entry name" value="RNase_H-like_dom_plant"/>
</dbReference>
<keyword evidence="3" id="KW-0695">RNA-directed DNA polymerase</keyword>
<feature type="domain" description="RNase H type-1" evidence="1">
    <location>
        <begin position="434"/>
        <end position="556"/>
    </location>
</feature>
<dbReference type="InterPro" id="IPR002156">
    <property type="entry name" value="RNaseH_domain"/>
</dbReference>
<organism evidence="3 4">
    <name type="scientific">Rosa chinensis</name>
    <name type="common">China rose</name>
    <dbReference type="NCBI Taxonomy" id="74649"/>
    <lineage>
        <taxon>Eukaryota</taxon>
        <taxon>Viridiplantae</taxon>
        <taxon>Streptophyta</taxon>
        <taxon>Embryophyta</taxon>
        <taxon>Tracheophyta</taxon>
        <taxon>Spermatophyta</taxon>
        <taxon>Magnoliopsida</taxon>
        <taxon>eudicotyledons</taxon>
        <taxon>Gunneridae</taxon>
        <taxon>Pentapetalae</taxon>
        <taxon>rosids</taxon>
        <taxon>fabids</taxon>
        <taxon>Rosales</taxon>
        <taxon>Rosaceae</taxon>
        <taxon>Rosoideae</taxon>
        <taxon>Rosoideae incertae sedis</taxon>
        <taxon>Rosa</taxon>
    </lineage>
</organism>
<keyword evidence="4" id="KW-1185">Reference proteome</keyword>
<dbReference type="Proteomes" id="UP000238479">
    <property type="component" value="Chromosome 4"/>
</dbReference>
<dbReference type="OMA" id="EWSWIPR"/>
<keyword evidence="3" id="KW-0808">Transferase</keyword>
<dbReference type="Gene3D" id="3.30.420.10">
    <property type="entry name" value="Ribonuclease H-like superfamily/Ribonuclease H"/>
    <property type="match status" value="1"/>
</dbReference>
<dbReference type="STRING" id="74649.A0A2P6QT88"/>
<dbReference type="EMBL" id="PDCK01000042">
    <property type="protein sequence ID" value="PRQ37402.1"/>
    <property type="molecule type" value="Genomic_DNA"/>
</dbReference>
<dbReference type="GO" id="GO:0004523">
    <property type="term" value="F:RNA-DNA hybrid ribonuclease activity"/>
    <property type="evidence" value="ECO:0007669"/>
    <property type="project" value="InterPro"/>
</dbReference>
<sequence>MHERLDHHLKGWQNKLLSKAGKAVLIKAVAQAIPTFTMSVFMLPKGVCRMYQSKVAKYWWGNSGGKRGIHWSTWEVLCKHKNDGGLGFRDIGCFNQAILAKTVWRLILNPELLACKILYAKYFAGSSWAEVRMGAKPSFIWKSLLWGRDLICSGTRWRIGSGEAVGIWTDKWLPSPWSFQIITPAFLPRDTRVKRLMLQPEKILSIPLSSRAVGDVVIWHYTKTGHYTVKSGYWLGMEWKQMKLGAGSSGRMGVSNSNSLWSKIWSLQVPSKVKLLLWRACHSFLPCVERLVKRRICSQSVCARCGEADETVIHCLWECRVVRKIWKLSWMWPVYKIWKEPSFMDLFAHVLASEQAEQVELFGLLIWWIWKDRNNFIHRQTSLDPSELLRKCSDWQRELKQVWEKKQAHKHNVRSKNQLEVKWERPPPQWCKLNFDGACEANGGNSGLGAVIRNELGELVGALAVPFAATLKPSAVEALALQEGLRYSRLLGIRNLEVEGDALCIINSLSQTENDLTEIGAVLEGVRLLLQEFEFVNWKHVRKKANQVAHELARSALKSVQSMFCRERGPPWLSELVEATNDVRG</sequence>
<accession>A0A2P6QT88</accession>
<comment type="caution">
    <text evidence="3">The sequence shown here is derived from an EMBL/GenBank/DDBJ whole genome shotgun (WGS) entry which is preliminary data.</text>
</comment>
<reference evidence="3 4" key="1">
    <citation type="journal article" date="2018" name="Nat. Genet.">
        <title>The Rosa genome provides new insights in the design of modern roses.</title>
        <authorList>
            <person name="Bendahmane M."/>
        </authorList>
    </citation>
    <scope>NUCLEOTIDE SEQUENCE [LARGE SCALE GENOMIC DNA]</scope>
    <source>
        <strain evidence="4">cv. Old Blush</strain>
    </source>
</reference>
<evidence type="ECO:0000313" key="4">
    <source>
        <dbReference type="Proteomes" id="UP000238479"/>
    </source>
</evidence>
<dbReference type="AlphaFoldDB" id="A0A2P6QT88"/>
<dbReference type="GO" id="GO:0003964">
    <property type="term" value="F:RNA-directed DNA polymerase activity"/>
    <property type="evidence" value="ECO:0007669"/>
    <property type="project" value="UniProtKB-KW"/>
</dbReference>